<dbReference type="GO" id="GO:0003700">
    <property type="term" value="F:DNA-binding transcription factor activity"/>
    <property type="evidence" value="ECO:0007669"/>
    <property type="project" value="InterPro"/>
</dbReference>
<dbReference type="GO" id="GO:0006950">
    <property type="term" value="P:response to stress"/>
    <property type="evidence" value="ECO:0007669"/>
    <property type="project" value="TreeGrafter"/>
</dbReference>
<dbReference type="SMART" id="SM00347">
    <property type="entry name" value="HTH_MARR"/>
    <property type="match status" value="1"/>
</dbReference>
<gene>
    <name evidence="5" type="ORF">DYI37_17190</name>
</gene>
<dbReference type="OrthoDB" id="8906692at2"/>
<dbReference type="PROSITE" id="PS01117">
    <property type="entry name" value="HTH_MARR_1"/>
    <property type="match status" value="1"/>
</dbReference>
<dbReference type="EMBL" id="QURL01000008">
    <property type="protein sequence ID" value="RFC62242.1"/>
    <property type="molecule type" value="Genomic_DNA"/>
</dbReference>
<evidence type="ECO:0000313" key="5">
    <source>
        <dbReference type="EMBL" id="RFC62242.1"/>
    </source>
</evidence>
<feature type="domain" description="HTH marR-type" evidence="4">
    <location>
        <begin position="1"/>
        <end position="138"/>
    </location>
</feature>
<dbReference type="GO" id="GO:0003677">
    <property type="term" value="F:DNA binding"/>
    <property type="evidence" value="ECO:0007669"/>
    <property type="project" value="UniProtKB-KW"/>
</dbReference>
<keyword evidence="6" id="KW-1185">Reference proteome</keyword>
<organism evidence="5 6">
    <name type="scientific">Fulvimarina endophytica</name>
    <dbReference type="NCBI Taxonomy" id="2293836"/>
    <lineage>
        <taxon>Bacteria</taxon>
        <taxon>Pseudomonadati</taxon>
        <taxon>Pseudomonadota</taxon>
        <taxon>Alphaproteobacteria</taxon>
        <taxon>Hyphomicrobiales</taxon>
        <taxon>Aurantimonadaceae</taxon>
        <taxon>Fulvimarina</taxon>
    </lineage>
</organism>
<evidence type="ECO:0000259" key="4">
    <source>
        <dbReference type="PROSITE" id="PS50995"/>
    </source>
</evidence>
<evidence type="ECO:0000256" key="3">
    <source>
        <dbReference type="ARBA" id="ARBA00023163"/>
    </source>
</evidence>
<accession>A0A371WZ42</accession>
<dbReference type="InterPro" id="IPR036388">
    <property type="entry name" value="WH-like_DNA-bd_sf"/>
</dbReference>
<sequence>MTFQLDQFLPYRLSIAAAEVSRRFAERYAAEAGLSIPEWRVLAHLAHSGSVSIRDITRRVHLDKSVVSRAASRLEQAGHVAKCGHDGDRRLIALCLTPQGEALMARLAHIANDFQTHLQDLLGKDADAFDAGLTRLLDQAGRPDNRS</sequence>
<dbReference type="InterPro" id="IPR000835">
    <property type="entry name" value="HTH_MarR-typ"/>
</dbReference>
<dbReference type="InterPro" id="IPR039422">
    <property type="entry name" value="MarR/SlyA-like"/>
</dbReference>
<dbReference type="RefSeq" id="WP_116684510.1">
    <property type="nucleotide sequence ID" value="NZ_QURL01000008.1"/>
</dbReference>
<keyword evidence="2" id="KW-0238">DNA-binding</keyword>
<dbReference type="AlphaFoldDB" id="A0A371WZ42"/>
<dbReference type="InterPro" id="IPR036390">
    <property type="entry name" value="WH_DNA-bd_sf"/>
</dbReference>
<dbReference type="PROSITE" id="PS50995">
    <property type="entry name" value="HTH_MARR_2"/>
    <property type="match status" value="1"/>
</dbReference>
<comment type="caution">
    <text evidence="5">The sequence shown here is derived from an EMBL/GenBank/DDBJ whole genome shotgun (WGS) entry which is preliminary data.</text>
</comment>
<name>A0A371WZ42_9HYPH</name>
<protein>
    <submittedName>
        <fullName evidence="5">MarR family transcriptional regulator</fullName>
    </submittedName>
</protein>
<dbReference type="InterPro" id="IPR023187">
    <property type="entry name" value="Tscrpt_reg_MarR-type_CS"/>
</dbReference>
<dbReference type="PANTHER" id="PTHR33164">
    <property type="entry name" value="TRANSCRIPTIONAL REGULATOR, MARR FAMILY"/>
    <property type="match status" value="1"/>
</dbReference>
<keyword evidence="3" id="KW-0804">Transcription</keyword>
<dbReference type="Pfam" id="PF12802">
    <property type="entry name" value="MarR_2"/>
    <property type="match status" value="1"/>
</dbReference>
<dbReference type="Gene3D" id="1.10.10.10">
    <property type="entry name" value="Winged helix-like DNA-binding domain superfamily/Winged helix DNA-binding domain"/>
    <property type="match status" value="1"/>
</dbReference>
<evidence type="ECO:0000313" key="6">
    <source>
        <dbReference type="Proteomes" id="UP000264310"/>
    </source>
</evidence>
<evidence type="ECO:0000256" key="2">
    <source>
        <dbReference type="ARBA" id="ARBA00023125"/>
    </source>
</evidence>
<dbReference type="Proteomes" id="UP000264310">
    <property type="component" value="Unassembled WGS sequence"/>
</dbReference>
<evidence type="ECO:0000256" key="1">
    <source>
        <dbReference type="ARBA" id="ARBA00023015"/>
    </source>
</evidence>
<proteinExistence type="predicted"/>
<dbReference type="PANTHER" id="PTHR33164:SF43">
    <property type="entry name" value="HTH-TYPE TRANSCRIPTIONAL REPRESSOR YETL"/>
    <property type="match status" value="1"/>
</dbReference>
<keyword evidence="1" id="KW-0805">Transcription regulation</keyword>
<dbReference type="SUPFAM" id="SSF46785">
    <property type="entry name" value="Winged helix' DNA-binding domain"/>
    <property type="match status" value="1"/>
</dbReference>
<reference evidence="5 6" key="1">
    <citation type="submission" date="2018-08" db="EMBL/GenBank/DDBJ databases">
        <title>Fulvimarina sp. 85, whole genome shotgun sequence.</title>
        <authorList>
            <person name="Tuo L."/>
        </authorList>
    </citation>
    <scope>NUCLEOTIDE SEQUENCE [LARGE SCALE GENOMIC DNA]</scope>
    <source>
        <strain evidence="5 6">85</strain>
    </source>
</reference>